<organism evidence="1 2">
    <name type="scientific">Paenibacillus silagei</name>
    <dbReference type="NCBI Taxonomy" id="1670801"/>
    <lineage>
        <taxon>Bacteria</taxon>
        <taxon>Bacillati</taxon>
        <taxon>Bacillota</taxon>
        <taxon>Bacilli</taxon>
        <taxon>Bacillales</taxon>
        <taxon>Paenibacillaceae</taxon>
        <taxon>Paenibacillus</taxon>
    </lineage>
</organism>
<gene>
    <name evidence="1" type="ORF">J2Z70_003217</name>
</gene>
<name>A0ABS4NSN1_9BACL</name>
<accession>A0ABS4NSN1</accession>
<comment type="caution">
    <text evidence="1">The sequence shown here is derived from an EMBL/GenBank/DDBJ whole genome shotgun (WGS) entry which is preliminary data.</text>
</comment>
<dbReference type="RefSeq" id="WP_209874683.1">
    <property type="nucleotide sequence ID" value="NZ_JAGGLV010000009.1"/>
</dbReference>
<proteinExistence type="predicted"/>
<dbReference type="EMBL" id="JAGGLV010000009">
    <property type="protein sequence ID" value="MBP2113063.1"/>
    <property type="molecule type" value="Genomic_DNA"/>
</dbReference>
<reference evidence="1 2" key="1">
    <citation type="submission" date="2021-03" db="EMBL/GenBank/DDBJ databases">
        <title>Genomic Encyclopedia of Type Strains, Phase IV (KMG-IV): sequencing the most valuable type-strain genomes for metagenomic binning, comparative biology and taxonomic classification.</title>
        <authorList>
            <person name="Goeker M."/>
        </authorList>
    </citation>
    <scope>NUCLEOTIDE SEQUENCE [LARGE SCALE GENOMIC DNA]</scope>
    <source>
        <strain evidence="1 2">DSM 101953</strain>
    </source>
</reference>
<keyword evidence="2" id="KW-1185">Reference proteome</keyword>
<protein>
    <submittedName>
        <fullName evidence="1">Uncharacterized protein</fullName>
    </submittedName>
</protein>
<evidence type="ECO:0000313" key="1">
    <source>
        <dbReference type="EMBL" id="MBP2113063.1"/>
    </source>
</evidence>
<dbReference type="Proteomes" id="UP000773462">
    <property type="component" value="Unassembled WGS sequence"/>
</dbReference>
<sequence>MLVPKRMDKQTTSELAEDDYSIDDILESEGILTPNEAKKLYNEVRRMREEE</sequence>
<evidence type="ECO:0000313" key="2">
    <source>
        <dbReference type="Proteomes" id="UP000773462"/>
    </source>
</evidence>